<feature type="region of interest" description="Disordered" evidence="1">
    <location>
        <begin position="287"/>
        <end position="308"/>
    </location>
</feature>
<dbReference type="GeneID" id="56591337"/>
<sequence length="308" mass="32137">MENRSHALLAGLFTLVLLAAAALVAIWVGRDRVPLKPYVIVSSTPVSGLTAQSSVRYQGVPVGKVQSLSLNPARPGEVRIRIGVAPDTPITASTWAELGVQGVTGLSNIELRDDGSSRQLLVASNGEPPDIPLRPGLFDRLQERGNALIEKFESTASELHALMSPANVQALSTTLQNTAEISAQLKATSEALGPALRKVGPLVDSLVQNSNDVSVLMRSAQQSLARLNAPDGPLATAGASLQEIARAAARLGSDTLPAVSGMAHSVDEAARSAQSVLRRFGETPQSVLFGPAPVEPGPGEPGFAGFRR</sequence>
<protein>
    <submittedName>
        <fullName evidence="3">Virulence factor Mce family protein</fullName>
    </submittedName>
</protein>
<dbReference type="Proteomes" id="UP000076825">
    <property type="component" value="Chromosome 1"/>
</dbReference>
<gene>
    <name evidence="3" type="ORF">SAMEA3906487_01373</name>
</gene>
<keyword evidence="4" id="KW-1185">Reference proteome</keyword>
<dbReference type="eggNOG" id="COG1463">
    <property type="taxonomic scope" value="Bacteria"/>
</dbReference>
<dbReference type="EMBL" id="LT546645">
    <property type="protein sequence ID" value="SAI68640.1"/>
    <property type="molecule type" value="Genomic_DNA"/>
</dbReference>
<reference evidence="3 4" key="1">
    <citation type="submission" date="2016-04" db="EMBL/GenBank/DDBJ databases">
        <authorList>
            <consortium name="Pathogen Informatics"/>
        </authorList>
    </citation>
    <scope>NUCLEOTIDE SEQUENCE [LARGE SCALE GENOMIC DNA]</scope>
    <source>
        <strain evidence="3 4">H044680328</strain>
    </source>
</reference>
<dbReference type="PATRIC" id="fig|123899.6.peg.1351"/>
<evidence type="ECO:0000259" key="2">
    <source>
        <dbReference type="Pfam" id="PF02470"/>
    </source>
</evidence>
<evidence type="ECO:0000313" key="3">
    <source>
        <dbReference type="EMBL" id="SAI68640.1"/>
    </source>
</evidence>
<organism evidence="3 4">
    <name type="scientific">Bordetella trematum</name>
    <dbReference type="NCBI Taxonomy" id="123899"/>
    <lineage>
        <taxon>Bacteria</taxon>
        <taxon>Pseudomonadati</taxon>
        <taxon>Pseudomonadota</taxon>
        <taxon>Betaproteobacteria</taxon>
        <taxon>Burkholderiales</taxon>
        <taxon>Alcaligenaceae</taxon>
        <taxon>Bordetella</taxon>
    </lineage>
</organism>
<dbReference type="PANTHER" id="PTHR36698">
    <property type="entry name" value="BLL5892 PROTEIN"/>
    <property type="match status" value="1"/>
</dbReference>
<dbReference type="KEGG" id="btrm:SAMEA390648701373"/>
<name>A0A157RTS3_9BORD</name>
<dbReference type="AlphaFoldDB" id="A0A157RTS3"/>
<dbReference type="OrthoDB" id="5294672at2"/>
<accession>A0A157RTS3</accession>
<dbReference type="RefSeq" id="WP_025514166.1">
    <property type="nucleotide sequence ID" value="NZ_CP016340.1"/>
</dbReference>
<evidence type="ECO:0000313" key="4">
    <source>
        <dbReference type="Proteomes" id="UP000076825"/>
    </source>
</evidence>
<dbReference type="PANTHER" id="PTHR36698:SF2">
    <property type="entry name" value="MCE_MLAD DOMAIN-CONTAINING PROTEIN"/>
    <property type="match status" value="1"/>
</dbReference>
<proteinExistence type="predicted"/>
<dbReference type="Pfam" id="PF02470">
    <property type="entry name" value="MlaD"/>
    <property type="match status" value="1"/>
</dbReference>
<dbReference type="STRING" id="123899.SAMEA3906487_01373"/>
<feature type="domain" description="Mce/MlaD" evidence="2">
    <location>
        <begin position="38"/>
        <end position="112"/>
    </location>
</feature>
<evidence type="ECO:0000256" key="1">
    <source>
        <dbReference type="SAM" id="MobiDB-lite"/>
    </source>
</evidence>
<dbReference type="InterPro" id="IPR003399">
    <property type="entry name" value="Mce/MlaD"/>
</dbReference>